<comment type="subcellular location">
    <subcellularLocation>
        <location evidence="1">Cytoplasm</location>
        <location evidence="1">Nucleoid</location>
    </subcellularLocation>
</comment>
<evidence type="ECO:0000313" key="6">
    <source>
        <dbReference type="EMBL" id="MBB6092667.1"/>
    </source>
</evidence>
<evidence type="ECO:0000256" key="2">
    <source>
        <dbReference type="ARBA" id="ARBA00008657"/>
    </source>
</evidence>
<dbReference type="GO" id="GO:0000018">
    <property type="term" value="P:regulation of DNA recombination"/>
    <property type="evidence" value="ECO:0007669"/>
    <property type="project" value="TreeGrafter"/>
</dbReference>
<evidence type="ECO:0000256" key="5">
    <source>
        <dbReference type="ARBA" id="ARBA00023172"/>
    </source>
</evidence>
<keyword evidence="4" id="KW-0963">Cytoplasm</keyword>
<evidence type="ECO:0000256" key="1">
    <source>
        <dbReference type="ARBA" id="ARBA00004453"/>
    </source>
</evidence>
<evidence type="ECO:0000256" key="3">
    <source>
        <dbReference type="ARBA" id="ARBA00022296"/>
    </source>
</evidence>
<accession>A0A841HI43</accession>
<dbReference type="GO" id="GO:0006310">
    <property type="term" value="P:DNA recombination"/>
    <property type="evidence" value="ECO:0007669"/>
    <property type="project" value="UniProtKB-KW"/>
</dbReference>
<dbReference type="GO" id="GO:0043590">
    <property type="term" value="C:bacterial nucleoid"/>
    <property type="evidence" value="ECO:0007669"/>
    <property type="project" value="TreeGrafter"/>
</dbReference>
<dbReference type="AlphaFoldDB" id="A0A841HI43"/>
<keyword evidence="7" id="KW-1185">Reference proteome</keyword>
<keyword evidence="5" id="KW-0233">DNA recombination</keyword>
<dbReference type="GO" id="GO:0003690">
    <property type="term" value="F:double-stranded DNA binding"/>
    <property type="evidence" value="ECO:0007669"/>
    <property type="project" value="TreeGrafter"/>
</dbReference>
<dbReference type="EMBL" id="JACHHZ010000002">
    <property type="protein sequence ID" value="MBB6092667.1"/>
    <property type="molecule type" value="Genomic_DNA"/>
</dbReference>
<protein>
    <recommendedName>
        <fullName evidence="3">Recombination-associated protein RdgC</fullName>
    </recommendedName>
</protein>
<dbReference type="PANTHER" id="PTHR38103">
    <property type="entry name" value="RECOMBINATION-ASSOCIATED PROTEIN RDGC"/>
    <property type="match status" value="1"/>
</dbReference>
<dbReference type="RefSeq" id="WP_184330453.1">
    <property type="nucleotide sequence ID" value="NZ_JACHHZ010000002.1"/>
</dbReference>
<reference evidence="6 7" key="1">
    <citation type="submission" date="2020-08" db="EMBL/GenBank/DDBJ databases">
        <title>Genomic Encyclopedia of Type Strains, Phase IV (KMG-IV): sequencing the most valuable type-strain genomes for metagenomic binning, comparative biology and taxonomic classification.</title>
        <authorList>
            <person name="Goeker M."/>
        </authorList>
    </citation>
    <scope>NUCLEOTIDE SEQUENCE [LARGE SCALE GENOMIC DNA]</scope>
    <source>
        <strain evidence="6 7">DSM 26723</strain>
    </source>
</reference>
<dbReference type="Pfam" id="PF04381">
    <property type="entry name" value="RdgC"/>
    <property type="match status" value="1"/>
</dbReference>
<gene>
    <name evidence="6" type="ORF">HNQ60_001545</name>
</gene>
<comment type="similarity">
    <text evidence="2">Belongs to the RdgC family.</text>
</comment>
<dbReference type="InterPro" id="IPR007476">
    <property type="entry name" value="RdgC"/>
</dbReference>
<organism evidence="6 7">
    <name type="scientific">Povalibacter uvarum</name>
    <dbReference type="NCBI Taxonomy" id="732238"/>
    <lineage>
        <taxon>Bacteria</taxon>
        <taxon>Pseudomonadati</taxon>
        <taxon>Pseudomonadota</taxon>
        <taxon>Gammaproteobacteria</taxon>
        <taxon>Steroidobacterales</taxon>
        <taxon>Steroidobacteraceae</taxon>
        <taxon>Povalibacter</taxon>
    </lineage>
</organism>
<dbReference type="Proteomes" id="UP000588068">
    <property type="component" value="Unassembled WGS sequence"/>
</dbReference>
<name>A0A841HI43_9GAMM</name>
<evidence type="ECO:0000313" key="7">
    <source>
        <dbReference type="Proteomes" id="UP000588068"/>
    </source>
</evidence>
<evidence type="ECO:0000256" key="4">
    <source>
        <dbReference type="ARBA" id="ARBA00022490"/>
    </source>
</evidence>
<sequence>MWFKNLIIYRLPEGWSIPTVELESRLSNRPLQAPNSFEMFSRGWVHSSPAQRYVHTTNGQHLIALGVEQKLLPSSIIKQVTNERAAELAEQQGFPVGRRQMRELKDRVTEELRARALSRRRITRAWIDPANGWFVVDAAGGARADELVETLRDTLGSLPVQFLETQLVPHASMGAWLSLGDAPLRFVIDQDLELQTADKTKATVRYVRHPLETKEIQAHLSSGKYPTRLGLTWSDRIAFVLTDKLQVKRVEFLEMVKEKSDDETVSPEEQFDIDFLLMTGELTQMLSDLREALGGEPQQEKKAA</sequence>
<dbReference type="NCBIfam" id="NF001464">
    <property type="entry name" value="PRK00321.1-5"/>
    <property type="match status" value="1"/>
</dbReference>
<dbReference type="PANTHER" id="PTHR38103:SF1">
    <property type="entry name" value="RECOMBINATION-ASSOCIATED PROTEIN RDGC"/>
    <property type="match status" value="1"/>
</dbReference>
<dbReference type="NCBIfam" id="NF001463">
    <property type="entry name" value="PRK00321.1-4"/>
    <property type="match status" value="1"/>
</dbReference>
<proteinExistence type="inferred from homology"/>
<comment type="caution">
    <text evidence="6">The sequence shown here is derived from an EMBL/GenBank/DDBJ whole genome shotgun (WGS) entry which is preliminary data.</text>
</comment>